<comment type="caution">
    <text evidence="12">The sequence shown here is derived from an EMBL/GenBank/DDBJ whole genome shotgun (WGS) entry which is preliminary data.</text>
</comment>
<keyword evidence="4" id="KW-0479">Metal-binding</keyword>
<dbReference type="PRINTS" id="PR00786">
    <property type="entry name" value="NEPRILYSIN"/>
</dbReference>
<feature type="transmembrane region" description="Helical" evidence="9">
    <location>
        <begin position="65"/>
        <end position="88"/>
    </location>
</feature>
<dbReference type="Pfam" id="PF05649">
    <property type="entry name" value="Peptidase_M13_N"/>
    <property type="match status" value="1"/>
</dbReference>
<dbReference type="CDD" id="cd08662">
    <property type="entry name" value="M13"/>
    <property type="match status" value="1"/>
</dbReference>
<dbReference type="GO" id="GO:0005886">
    <property type="term" value="C:plasma membrane"/>
    <property type="evidence" value="ECO:0007669"/>
    <property type="project" value="TreeGrafter"/>
</dbReference>
<name>A0A439D0Y3_9PEZI</name>
<evidence type="ECO:0000256" key="8">
    <source>
        <dbReference type="SAM" id="MobiDB-lite"/>
    </source>
</evidence>
<reference evidence="12 13" key="1">
    <citation type="submission" date="2018-12" db="EMBL/GenBank/DDBJ databases">
        <title>Draft genome sequence of Xylaria grammica IHI A82.</title>
        <authorList>
            <person name="Buettner E."/>
            <person name="Kellner H."/>
        </authorList>
    </citation>
    <scope>NUCLEOTIDE SEQUENCE [LARGE SCALE GENOMIC DNA]</scope>
    <source>
        <strain evidence="12 13">IHI A82</strain>
    </source>
</reference>
<evidence type="ECO:0000256" key="2">
    <source>
        <dbReference type="ARBA" id="ARBA00007357"/>
    </source>
</evidence>
<dbReference type="InterPro" id="IPR024079">
    <property type="entry name" value="MetalloPept_cat_dom_sf"/>
</dbReference>
<evidence type="ECO:0000256" key="7">
    <source>
        <dbReference type="ARBA" id="ARBA00023049"/>
    </source>
</evidence>
<dbReference type="GO" id="GO:0016485">
    <property type="term" value="P:protein processing"/>
    <property type="evidence" value="ECO:0007669"/>
    <property type="project" value="TreeGrafter"/>
</dbReference>
<evidence type="ECO:0000259" key="10">
    <source>
        <dbReference type="Pfam" id="PF01431"/>
    </source>
</evidence>
<evidence type="ECO:0000256" key="4">
    <source>
        <dbReference type="ARBA" id="ARBA00022723"/>
    </source>
</evidence>
<dbReference type="GO" id="GO:0046872">
    <property type="term" value="F:metal ion binding"/>
    <property type="evidence" value="ECO:0007669"/>
    <property type="project" value="UniProtKB-KW"/>
</dbReference>
<evidence type="ECO:0000256" key="1">
    <source>
        <dbReference type="ARBA" id="ARBA00001947"/>
    </source>
</evidence>
<dbReference type="AlphaFoldDB" id="A0A439D0Y3"/>
<feature type="domain" description="Peptidase M13 N-terminal" evidence="11">
    <location>
        <begin position="128"/>
        <end position="540"/>
    </location>
</feature>
<dbReference type="Gene3D" id="1.10.1380.10">
    <property type="entry name" value="Neutral endopeptidase , domain2"/>
    <property type="match status" value="1"/>
</dbReference>
<dbReference type="Pfam" id="PF01431">
    <property type="entry name" value="Peptidase_M13"/>
    <property type="match status" value="1"/>
</dbReference>
<evidence type="ECO:0000313" key="12">
    <source>
        <dbReference type="EMBL" id="RWA08112.1"/>
    </source>
</evidence>
<dbReference type="PROSITE" id="PS51885">
    <property type="entry name" value="NEPRILYSIN"/>
    <property type="match status" value="1"/>
</dbReference>
<comment type="cofactor">
    <cofactor evidence="1">
        <name>Zn(2+)</name>
        <dbReference type="ChEBI" id="CHEBI:29105"/>
    </cofactor>
</comment>
<dbReference type="Proteomes" id="UP000286045">
    <property type="component" value="Unassembled WGS sequence"/>
</dbReference>
<keyword evidence="9" id="KW-1133">Transmembrane helix</keyword>
<evidence type="ECO:0000256" key="6">
    <source>
        <dbReference type="ARBA" id="ARBA00022833"/>
    </source>
</evidence>
<organism evidence="12 13">
    <name type="scientific">Xylaria grammica</name>
    <dbReference type="NCBI Taxonomy" id="363999"/>
    <lineage>
        <taxon>Eukaryota</taxon>
        <taxon>Fungi</taxon>
        <taxon>Dikarya</taxon>
        <taxon>Ascomycota</taxon>
        <taxon>Pezizomycotina</taxon>
        <taxon>Sordariomycetes</taxon>
        <taxon>Xylariomycetidae</taxon>
        <taxon>Xylariales</taxon>
        <taxon>Xylariaceae</taxon>
        <taxon>Xylaria</taxon>
    </lineage>
</organism>
<gene>
    <name evidence="12" type="ORF">EKO27_g6992</name>
</gene>
<protein>
    <recommendedName>
        <fullName evidence="14">Endothelin-converting enzyme 1</fullName>
    </recommendedName>
</protein>
<keyword evidence="13" id="KW-1185">Reference proteome</keyword>
<keyword evidence="9" id="KW-0812">Transmembrane</keyword>
<keyword evidence="6" id="KW-0862">Zinc</keyword>
<dbReference type="InterPro" id="IPR042089">
    <property type="entry name" value="Peptidase_M13_dom_2"/>
</dbReference>
<dbReference type="Gene3D" id="3.40.390.10">
    <property type="entry name" value="Collagenase (Catalytic Domain)"/>
    <property type="match status" value="1"/>
</dbReference>
<evidence type="ECO:0000313" key="13">
    <source>
        <dbReference type="Proteomes" id="UP000286045"/>
    </source>
</evidence>
<dbReference type="EMBL" id="RYZI01000218">
    <property type="protein sequence ID" value="RWA08112.1"/>
    <property type="molecule type" value="Genomic_DNA"/>
</dbReference>
<feature type="domain" description="Peptidase M13 C-terminal" evidence="10">
    <location>
        <begin position="601"/>
        <end position="799"/>
    </location>
</feature>
<evidence type="ECO:0008006" key="14">
    <source>
        <dbReference type="Google" id="ProtNLM"/>
    </source>
</evidence>
<keyword evidence="9" id="KW-0472">Membrane</keyword>
<evidence type="ECO:0000256" key="9">
    <source>
        <dbReference type="SAM" id="Phobius"/>
    </source>
</evidence>
<keyword evidence="3" id="KW-0645">Protease</keyword>
<feature type="region of interest" description="Disordered" evidence="8">
    <location>
        <begin position="1"/>
        <end position="35"/>
    </location>
</feature>
<dbReference type="PANTHER" id="PTHR11733:SF167">
    <property type="entry name" value="FI17812P1-RELATED"/>
    <property type="match status" value="1"/>
</dbReference>
<evidence type="ECO:0000259" key="11">
    <source>
        <dbReference type="Pfam" id="PF05649"/>
    </source>
</evidence>
<dbReference type="PANTHER" id="PTHR11733">
    <property type="entry name" value="ZINC METALLOPROTEASE FAMILY M13 NEPRILYSIN-RELATED"/>
    <property type="match status" value="1"/>
</dbReference>
<evidence type="ECO:0000256" key="3">
    <source>
        <dbReference type="ARBA" id="ARBA00022670"/>
    </source>
</evidence>
<keyword evidence="5" id="KW-0378">Hydrolase</keyword>
<evidence type="ECO:0000256" key="5">
    <source>
        <dbReference type="ARBA" id="ARBA00022801"/>
    </source>
</evidence>
<dbReference type="InterPro" id="IPR008753">
    <property type="entry name" value="Peptidase_M13_N"/>
</dbReference>
<dbReference type="GO" id="GO:0004222">
    <property type="term" value="F:metalloendopeptidase activity"/>
    <property type="evidence" value="ECO:0007669"/>
    <property type="project" value="InterPro"/>
</dbReference>
<proteinExistence type="inferred from homology"/>
<dbReference type="STRING" id="363999.A0A439D0Y3"/>
<accession>A0A439D0Y3</accession>
<comment type="similarity">
    <text evidence="2">Belongs to the peptidase M13 family.</text>
</comment>
<keyword evidence="7" id="KW-0482">Metalloprotease</keyword>
<feature type="compositionally biased region" description="Polar residues" evidence="8">
    <location>
        <begin position="22"/>
        <end position="32"/>
    </location>
</feature>
<dbReference type="InterPro" id="IPR000718">
    <property type="entry name" value="Peptidase_M13"/>
</dbReference>
<dbReference type="InterPro" id="IPR018497">
    <property type="entry name" value="Peptidase_M13_C"/>
</dbReference>
<sequence length="805" mass="89819">MAGLPQPAQAAVGKEDERTPLLSHTNKPQANATAEPVRDNVAYVAEIDALDESDDETRSLRRRRWISLVASILILFFFVAYLILSGVLARGRDTPPKMDTSICMTPTCIHAASEILYNLSPDYKNIDPCNQFDTLVCDGFKARHDIPEDRSSYSTASIMSDNGRTTLRHILESPYPGDSKHSSFSPMRLQRLAASTDEGNFLTMQESYNACMDEATLKSIGVNPLAELISKVAQSFPVGDEAYDTEELVQPEDYAKLSDTILLLEQLEVTSFESLYTGADDKDPDVVIVQAMPAGYNLPSPEYYEDDDTVKKYQAMLEQVLSSLLPTAAAKKDATKLAQSVVELEKKIAALTPPPEDRQDVTKYYNIVEVAKVGQVGPALGLDKVVRGLAPADHIPDTMLLAFPEFLGNVSQIVSNTPKSTIQTFLIWNLIVSYSSYVEATEVEPLNRFNNILAGRDPETKSERWKTCLSYVDGTLGWILSRFYIEATFSEAAKNYGDQIILDIKQQFTTRLSDLDWMDDSVKKLAANKVHNIDQKIGYPTKSPNIMNPDALRDYYKGLVITNSFFNNSLSSNKFSANQTWSALGKPVDRGEWGMQADIVNAYYNPAGNEIVFPAGIMQFPVFSVDLPGYVSYGAFASVAGHELSHAFDNSGRHYDENGNYTDWWTNRTVEEFDKRASCFVNQYNNFTIEGNNGQPLHVNGRLTLGENIADAGGVSAAFAAWKKRDADSPDQSLPGLDYFSHEQLFFVFYANWWCNKIRKEQAINYIYIDPHSPAFARILGTTANSRAFRESFNCPVKEPTCELW</sequence>
<dbReference type="SUPFAM" id="SSF55486">
    <property type="entry name" value="Metalloproteases ('zincins'), catalytic domain"/>
    <property type="match status" value="1"/>
</dbReference>